<dbReference type="InterPro" id="IPR001789">
    <property type="entry name" value="Sig_transdc_resp-reg_receiver"/>
</dbReference>
<dbReference type="PANTHER" id="PTHR44591">
    <property type="entry name" value="STRESS RESPONSE REGULATOR PROTEIN 1"/>
    <property type="match status" value="1"/>
</dbReference>
<dbReference type="HOGENOM" id="CLU_000445_69_8_4"/>
<dbReference type="PANTHER" id="PTHR44591:SF25">
    <property type="entry name" value="CHEMOTAXIS TWO-COMPONENT RESPONSE REGULATOR"/>
    <property type="match status" value="1"/>
</dbReference>
<accession>A0A0H2XUA3</accession>
<sequence>MEVRNVALMANQSVVSIIDDDQSVRRATGSLVRSLGWEVRTYESGEEFLSAERIADVACIISDVQMPGISGLEMYEMLLERGVAPPVIFITSFPSEATHRQAMKLGAICVFSKPVDPVQIELRLDDIASPSA</sequence>
<evidence type="ECO:0000259" key="3">
    <source>
        <dbReference type="PROSITE" id="PS50110"/>
    </source>
</evidence>
<dbReference type="GO" id="GO:0000160">
    <property type="term" value="P:phosphorelay signal transduction system"/>
    <property type="evidence" value="ECO:0007669"/>
    <property type="project" value="InterPro"/>
</dbReference>
<proteinExistence type="predicted"/>
<dbReference type="SUPFAM" id="SSF52172">
    <property type="entry name" value="CheY-like"/>
    <property type="match status" value="1"/>
</dbReference>
<feature type="modified residue" description="4-aspartylphosphate" evidence="2">
    <location>
        <position position="63"/>
    </location>
</feature>
<evidence type="ECO:0000256" key="1">
    <source>
        <dbReference type="ARBA" id="ARBA00022553"/>
    </source>
</evidence>
<keyword evidence="1 2" id="KW-0597">Phosphoprotein</keyword>
<dbReference type="InterPro" id="IPR011006">
    <property type="entry name" value="CheY-like_superfamily"/>
</dbReference>
<feature type="domain" description="Response regulatory" evidence="3">
    <location>
        <begin position="14"/>
        <end position="128"/>
    </location>
</feature>
<dbReference type="SMART" id="SM00448">
    <property type="entry name" value="REC"/>
    <property type="match status" value="1"/>
</dbReference>
<protein>
    <submittedName>
        <fullName evidence="4">Response regulator receiver protein</fullName>
    </submittedName>
</protein>
<dbReference type="InterPro" id="IPR050595">
    <property type="entry name" value="Bact_response_regulator"/>
</dbReference>
<dbReference type="AlphaFoldDB" id="A0A0H2XUA3"/>
<dbReference type="EMBL" id="CP000379">
    <property type="protein sequence ID" value="ABF78075.1"/>
    <property type="molecule type" value="Genomic_DNA"/>
</dbReference>
<reference evidence="4" key="1">
    <citation type="submission" date="2006-05" db="EMBL/GenBank/DDBJ databases">
        <title>Complete sequence of chromosome 2 of Burkholderia cenocepacia AU 1054.</title>
        <authorList>
            <consortium name="US DOE Joint Genome Institute"/>
            <person name="Copeland A."/>
            <person name="Lucas S."/>
            <person name="Lapidus A."/>
            <person name="Barry K."/>
            <person name="Detter J.C."/>
            <person name="Glavina del Rio T."/>
            <person name="Hammon N."/>
            <person name="Israni S."/>
            <person name="Dalin E."/>
            <person name="Tice H."/>
            <person name="Pitluck S."/>
            <person name="Chain P."/>
            <person name="Malfatti S."/>
            <person name="Shin M."/>
            <person name="Vergez L."/>
            <person name="Schmutz J."/>
            <person name="Larimer F."/>
            <person name="Land M."/>
            <person name="Hauser L."/>
            <person name="Kyrpides N."/>
            <person name="Lykidis A."/>
            <person name="LiPuma J.J."/>
            <person name="Konstantinidis K."/>
            <person name="Tiedje J.M."/>
            <person name="Richardson P."/>
        </authorList>
    </citation>
    <scope>NUCLEOTIDE SEQUENCE [LARGE SCALE GENOMIC DNA]</scope>
    <source>
        <strain evidence="4">AU 1054</strain>
    </source>
</reference>
<evidence type="ECO:0000256" key="2">
    <source>
        <dbReference type="PROSITE-ProRule" id="PRU00169"/>
    </source>
</evidence>
<dbReference type="Pfam" id="PF00072">
    <property type="entry name" value="Response_reg"/>
    <property type="match status" value="1"/>
</dbReference>
<dbReference type="PROSITE" id="PS50110">
    <property type="entry name" value="RESPONSE_REGULATORY"/>
    <property type="match status" value="1"/>
</dbReference>
<dbReference type="Gene3D" id="3.40.50.2300">
    <property type="match status" value="1"/>
</dbReference>
<evidence type="ECO:0000313" key="4">
    <source>
        <dbReference type="EMBL" id="ABF78075.1"/>
    </source>
</evidence>
<gene>
    <name evidence="4" type="ordered locus">Bcen_3179</name>
</gene>
<name>A0A0H2XUA3_BURO1</name>
<organism evidence="4">
    <name type="scientific">Burkholderia orbicola (strain AU 1054)</name>
    <dbReference type="NCBI Taxonomy" id="331271"/>
    <lineage>
        <taxon>Bacteria</taxon>
        <taxon>Pseudomonadati</taxon>
        <taxon>Pseudomonadota</taxon>
        <taxon>Betaproteobacteria</taxon>
        <taxon>Burkholderiales</taxon>
        <taxon>Burkholderiaceae</taxon>
        <taxon>Burkholderia</taxon>
        <taxon>Burkholderia cepacia complex</taxon>
        <taxon>Burkholderia orbicola</taxon>
    </lineage>
</organism>